<dbReference type="Pfam" id="PF00574">
    <property type="entry name" value="CLP_protease"/>
    <property type="match status" value="2"/>
</dbReference>
<dbReference type="PROSITE" id="PS50234">
    <property type="entry name" value="VWFA"/>
    <property type="match status" value="1"/>
</dbReference>
<dbReference type="InterPro" id="IPR023562">
    <property type="entry name" value="ClpP/TepA"/>
</dbReference>
<evidence type="ECO:0000256" key="19">
    <source>
        <dbReference type="ARBA" id="ARBA00023180"/>
    </source>
</evidence>
<evidence type="ECO:0000256" key="5">
    <source>
        <dbReference type="ARBA" id="ARBA00022568"/>
    </source>
</evidence>
<keyword evidence="17" id="KW-0472">Membrane</keyword>
<evidence type="ECO:0000256" key="20">
    <source>
        <dbReference type="ARBA" id="ARBA00023303"/>
    </source>
</evidence>
<dbReference type="PROSITE" id="PS00382">
    <property type="entry name" value="CLP_PROTEASE_HIS"/>
    <property type="match status" value="1"/>
</dbReference>
<evidence type="ECO:0000256" key="18">
    <source>
        <dbReference type="ARBA" id="ARBA00023157"/>
    </source>
</evidence>
<dbReference type="Gene3D" id="3.30.450.20">
    <property type="entry name" value="PAS domain"/>
    <property type="match status" value="1"/>
</dbReference>
<evidence type="ECO:0000256" key="2">
    <source>
        <dbReference type="ARBA" id="ARBA00007039"/>
    </source>
</evidence>
<dbReference type="PANTHER" id="PTHR10166">
    <property type="entry name" value="VOLTAGE-DEPENDENT CALCIUM CHANNEL SUBUNIT ALPHA-2/DELTA-RELATED"/>
    <property type="match status" value="1"/>
</dbReference>
<comment type="catalytic activity">
    <reaction evidence="21 23">
        <text>Hydrolysis of proteins to small peptides in the presence of ATP and magnesium. alpha-casein is the usual test substrate. In the absence of ATP, only oligopeptides shorter than five residues are hydrolyzed (such as succinyl-Leu-Tyr-|-NHMec, and Leu-Tyr-Leu-|-Tyr-Trp, in which cleavage of the -Tyr-|-Leu- and -Tyr-|-Trp bonds also occurs).</text>
        <dbReference type="EC" id="3.4.21.92"/>
    </reaction>
</comment>
<dbReference type="PROSITE" id="PS00381">
    <property type="entry name" value="CLP_PROTEASE_SER"/>
    <property type="match status" value="1"/>
</dbReference>
<evidence type="ECO:0000256" key="21">
    <source>
        <dbReference type="ARBA" id="ARBA00034021"/>
    </source>
</evidence>
<evidence type="ECO:0000256" key="12">
    <source>
        <dbReference type="ARBA" id="ARBA00022825"/>
    </source>
</evidence>
<name>A0A6G0TBF3_APHGL</name>
<evidence type="ECO:0000256" key="23">
    <source>
        <dbReference type="PROSITE-ProRule" id="PRU10086"/>
    </source>
</evidence>
<keyword evidence="15" id="KW-1133">Transmembrane helix</keyword>
<sequence length="1434" mass="164036">MSLSHTRNIIQHSSKLLQLSNGSISNSIRGLTIPIVVEQTGRGERSYDIFSRLLKERIVCVMGEINDHVASLVIAQLLFLQFENQKATINMYINSPGGSVTAGLGIYDTMMYIKPDVSTWCIGQACSMGSILLAAGAKGKRHALPHSRIMIHQPSGGMQCRISIKLNKKMGWYSVVPLNIKLRINLISLLKLLQGKASDMKIVTDEILRLKSSLIDIYVKHTGMPADKIDASMESDHFMSADEAVAFGLIDKVLSLYLRELVDNWAETFGKELWYLGQNITKSDEIRLRYKKLNETHVFRTNASQLLQNISTAMNRMIRLKMTAVSCLMDAAERLSEEFEFKFHGENGISNYTYFNAKYSPVEGIDDSDDPDRTAPNISLDLGKTIIQLEFKTMNLTKNDHFYGLSVNTDYSAVYLPTILYEKLEHVQIPLQWSEKLDEVFLQNYRSDPSLSWQYFGSTAGFMRHYPAIRWSAKPSVFDTRLRPWYIQAATCSKDVVILLDISGSMNGMHQSISQLATPENLYTFHKAIIEDPRLSPSSTANYSKAFIEAFQLLSNNRKNKRCSEETCNQMIMLITDDDPNEELFDVVQEHNRIDNNTFTNIPVRIFTYMMGRDITTTPELERLACENRGSFAHVHSKDEVLESVLKYIAVLARPLVLQAEKHPVTWSHTFMDISDPYVTSALKNSMDFDKQMSDLAANLNEQKQFPNQHKMDSKYLILNSESLDEDGNYQEYRPMTAISIPIFNKKRGKTNNESKVQGDLLGVAGTDVPIAEFEKLTLPYKIGVNGYAFVVTNNGYVLFHPKLRPVEDGILKDNHNSIDLTELEMLDDNDEDPRQPHQHIVQLREAIVNHKRGSMENLSIKFHYDNMRRVGSEVRNYHYTALDPKIEGPFTLGLVLPASYGNNWIKAGDEINKSIEKVKKVYCDYFHSSERRFENPEDKLLHFMEKIFSPDWEWKEQYPASNFENISMDDFDRRECDRKPIDIDDFYCKKRYVNQYNVSVRFLATQGGLSRWQHILDLAEGELQFGDVHNRSVEEVWYKRPVLYRNLNPQAFVFSVPFNSGDNDKLKITASHAIFVEDENNEAPGSVVGYEMLHKKFYDRFMEITQTNENCTSCLPCTSDHLDCYIIDENGYVVLSEISADTGRFFAQTELKSTGVIMETMISKKIFRRIPMFDYQALCKERIPASSASSYLLTNRLPFYLVFASLKMFLMNLLWLLIEGNFIHVWPIDEDDIMLNKNPEKYKIINKPCDKKADLFMLEHEHLTSEGFDAPPPAGSTIRPFFVKRIAHSNLLLVVVKNAESSQSHLSVNPVKVEYKNTSGIITDHSCNKLNLNSFYRRKLGGCYNSHPEEPNTKVCSKCNIIKSTIIISADKKLSKVVLPLDGGGFFLKLETNFRFFITGFCRLGYTSGFERPPRPSYISSSELLEKAIDFDT</sequence>
<comment type="similarity">
    <text evidence="2">Belongs to the peptidase S14 family.</text>
</comment>
<dbReference type="GO" id="GO:0006508">
    <property type="term" value="P:proteolysis"/>
    <property type="evidence" value="ECO:0007669"/>
    <property type="project" value="UniProtKB-KW"/>
</dbReference>
<dbReference type="HAMAP" id="MF_00444">
    <property type="entry name" value="ClpP"/>
    <property type="match status" value="1"/>
</dbReference>
<proteinExistence type="inferred from homology"/>
<keyword evidence="5" id="KW-0109">Calcium transport</keyword>
<evidence type="ECO:0000256" key="4">
    <source>
        <dbReference type="ARBA" id="ARBA00022448"/>
    </source>
</evidence>
<dbReference type="EMBL" id="VYZN01000044">
    <property type="protein sequence ID" value="KAE9529702.1"/>
    <property type="molecule type" value="Genomic_DNA"/>
</dbReference>
<evidence type="ECO:0000256" key="13">
    <source>
        <dbReference type="ARBA" id="ARBA00022837"/>
    </source>
</evidence>
<keyword evidence="26" id="KW-1185">Reference proteome</keyword>
<keyword evidence="6" id="KW-0645">Protease</keyword>
<dbReference type="SUPFAM" id="SSF53300">
    <property type="entry name" value="vWA-like"/>
    <property type="match status" value="1"/>
</dbReference>
<dbReference type="InterPro" id="IPR001907">
    <property type="entry name" value="ClpP"/>
</dbReference>
<dbReference type="PANTHER" id="PTHR10166:SF31">
    <property type="entry name" value="CA[2+] CHANNEL MUSCLE-SPECIFIC ALPHA2_DELTA SUBUNIT, ISOFORM A"/>
    <property type="match status" value="1"/>
</dbReference>
<comment type="subcellular location">
    <subcellularLocation>
        <location evidence="1">Membrane</location>
        <topology evidence="1">Single-pass type I membrane protein</topology>
    </subcellularLocation>
</comment>
<dbReference type="EC" id="3.4.21.92" evidence="3 23"/>
<evidence type="ECO:0000256" key="3">
    <source>
        <dbReference type="ARBA" id="ARBA00013230"/>
    </source>
</evidence>
<evidence type="ECO:0000313" key="25">
    <source>
        <dbReference type="EMBL" id="KAE9529702.1"/>
    </source>
</evidence>
<evidence type="ECO:0000256" key="17">
    <source>
        <dbReference type="ARBA" id="ARBA00023136"/>
    </source>
</evidence>
<keyword evidence="8" id="KW-0812">Transmembrane</keyword>
<dbReference type="CDD" id="cd07017">
    <property type="entry name" value="S14_ClpP_2"/>
    <property type="match status" value="1"/>
</dbReference>
<dbReference type="InterPro" id="IPR013608">
    <property type="entry name" value="VWA_N"/>
</dbReference>
<evidence type="ECO:0000256" key="16">
    <source>
        <dbReference type="ARBA" id="ARBA00023065"/>
    </source>
</evidence>
<keyword evidence="7" id="KW-0107">Calcium channel</keyword>
<evidence type="ECO:0000256" key="15">
    <source>
        <dbReference type="ARBA" id="ARBA00022989"/>
    </source>
</evidence>
<keyword evidence="11" id="KW-0378">Hydrolase</keyword>
<dbReference type="InterPro" id="IPR018215">
    <property type="entry name" value="ClpP_Ser_AS"/>
</dbReference>
<evidence type="ECO:0000256" key="22">
    <source>
        <dbReference type="PROSITE-ProRule" id="PRU10085"/>
    </source>
</evidence>
<keyword evidence="13" id="KW-0106">Calcium</keyword>
<evidence type="ECO:0000256" key="1">
    <source>
        <dbReference type="ARBA" id="ARBA00004479"/>
    </source>
</evidence>
<feature type="active site" evidence="22">
    <location>
        <position position="127"/>
    </location>
</feature>
<reference evidence="25 26" key="1">
    <citation type="submission" date="2019-08" db="EMBL/GenBank/DDBJ databases">
        <title>The genome of the soybean aphid Biotype 1, its phylome, world population structure and adaptation to the North American continent.</title>
        <authorList>
            <person name="Giordano R."/>
            <person name="Donthu R.K."/>
            <person name="Hernandez A.G."/>
            <person name="Wright C.L."/>
            <person name="Zimin A.V."/>
        </authorList>
    </citation>
    <scope>NUCLEOTIDE SEQUENCE [LARGE SCALE GENOMIC DNA]</scope>
    <source>
        <tissue evidence="25">Whole aphids</tissue>
    </source>
</reference>
<evidence type="ECO:0000256" key="11">
    <source>
        <dbReference type="ARBA" id="ARBA00022801"/>
    </source>
</evidence>
<keyword evidence="16" id="KW-0406">Ion transport</keyword>
<dbReference type="InterPro" id="IPR036465">
    <property type="entry name" value="vWFA_dom_sf"/>
</dbReference>
<keyword evidence="18" id="KW-1015">Disulfide bond</keyword>
<protein>
    <recommendedName>
        <fullName evidence="3 23">Endopeptidase Clp</fullName>
        <ecNumber evidence="3 23">3.4.21.92</ecNumber>
    </recommendedName>
</protein>
<dbReference type="InterPro" id="IPR029045">
    <property type="entry name" value="ClpP/crotonase-like_dom_sf"/>
</dbReference>
<keyword evidence="4" id="KW-0813">Transport</keyword>
<dbReference type="InterPro" id="IPR051173">
    <property type="entry name" value="Ca_channel_alpha-2/delta"/>
</dbReference>
<keyword evidence="9" id="KW-0479">Metal-binding</keyword>
<evidence type="ECO:0000256" key="14">
    <source>
        <dbReference type="ARBA" id="ARBA00022882"/>
    </source>
</evidence>
<dbReference type="PRINTS" id="PR00127">
    <property type="entry name" value="CLPPROTEASEP"/>
</dbReference>
<feature type="active site" evidence="23">
    <location>
        <position position="152"/>
    </location>
</feature>
<comment type="caution">
    <text evidence="25">The sequence shown here is derived from an EMBL/GenBank/DDBJ whole genome shotgun (WGS) entry which is preliminary data.</text>
</comment>
<evidence type="ECO:0000256" key="7">
    <source>
        <dbReference type="ARBA" id="ARBA00022673"/>
    </source>
</evidence>
<dbReference type="GO" id="GO:0005245">
    <property type="term" value="F:voltage-gated calcium channel activity"/>
    <property type="evidence" value="ECO:0007669"/>
    <property type="project" value="TreeGrafter"/>
</dbReference>
<keyword evidence="20" id="KW-0407">Ion channel</keyword>
<feature type="domain" description="VWFA" evidence="24">
    <location>
        <begin position="530"/>
        <end position="649"/>
    </location>
</feature>
<dbReference type="InterPro" id="IPR013680">
    <property type="entry name" value="VDCC_a2/dsu"/>
</dbReference>
<dbReference type="SUPFAM" id="SSF52096">
    <property type="entry name" value="ClpP/crotonase"/>
    <property type="match status" value="1"/>
</dbReference>
<dbReference type="Proteomes" id="UP000475862">
    <property type="component" value="Unassembled WGS sequence"/>
</dbReference>
<dbReference type="Pfam" id="PF08399">
    <property type="entry name" value="VWA_N"/>
    <property type="match status" value="1"/>
</dbReference>
<dbReference type="Pfam" id="PF08473">
    <property type="entry name" value="VGCC_alpha2"/>
    <property type="match status" value="1"/>
</dbReference>
<dbReference type="InterPro" id="IPR002035">
    <property type="entry name" value="VWF_A"/>
</dbReference>
<gene>
    <name evidence="25" type="ORF">AGLY_011798</name>
</gene>
<evidence type="ECO:0000256" key="8">
    <source>
        <dbReference type="ARBA" id="ARBA00022692"/>
    </source>
</evidence>
<dbReference type="InterPro" id="IPR033135">
    <property type="entry name" value="ClpP_His_AS"/>
</dbReference>
<dbReference type="OrthoDB" id="10054666at2759"/>
<accession>A0A6G0TBF3</accession>
<dbReference type="Gene3D" id="3.90.226.10">
    <property type="entry name" value="2-enoyl-CoA Hydratase, Chain A, domain 1"/>
    <property type="match status" value="1"/>
</dbReference>
<keyword evidence="19" id="KW-0325">Glycoprotein</keyword>
<evidence type="ECO:0000259" key="24">
    <source>
        <dbReference type="PROSITE" id="PS50234"/>
    </source>
</evidence>
<evidence type="ECO:0000256" key="6">
    <source>
        <dbReference type="ARBA" id="ARBA00022670"/>
    </source>
</evidence>
<organism evidence="25 26">
    <name type="scientific">Aphis glycines</name>
    <name type="common">Soybean aphid</name>
    <dbReference type="NCBI Taxonomy" id="307491"/>
    <lineage>
        <taxon>Eukaryota</taxon>
        <taxon>Metazoa</taxon>
        <taxon>Ecdysozoa</taxon>
        <taxon>Arthropoda</taxon>
        <taxon>Hexapoda</taxon>
        <taxon>Insecta</taxon>
        <taxon>Pterygota</taxon>
        <taxon>Neoptera</taxon>
        <taxon>Paraneoptera</taxon>
        <taxon>Hemiptera</taxon>
        <taxon>Sternorrhyncha</taxon>
        <taxon>Aphidomorpha</taxon>
        <taxon>Aphidoidea</taxon>
        <taxon>Aphididae</taxon>
        <taxon>Aphidini</taxon>
        <taxon>Aphis</taxon>
        <taxon>Aphis</taxon>
    </lineage>
</organism>
<dbReference type="GO" id="GO:0004176">
    <property type="term" value="F:ATP-dependent peptidase activity"/>
    <property type="evidence" value="ECO:0007669"/>
    <property type="project" value="InterPro"/>
</dbReference>
<dbReference type="GO" id="GO:0005891">
    <property type="term" value="C:voltage-gated calcium channel complex"/>
    <property type="evidence" value="ECO:0007669"/>
    <property type="project" value="TreeGrafter"/>
</dbReference>
<dbReference type="Gene3D" id="3.40.50.410">
    <property type="entry name" value="von Willebrand factor, type A domain"/>
    <property type="match status" value="1"/>
</dbReference>
<dbReference type="GO" id="GO:0004252">
    <property type="term" value="F:serine-type endopeptidase activity"/>
    <property type="evidence" value="ECO:0007669"/>
    <property type="project" value="UniProtKB-EC"/>
</dbReference>
<evidence type="ECO:0000256" key="9">
    <source>
        <dbReference type="ARBA" id="ARBA00022723"/>
    </source>
</evidence>
<keyword evidence="12" id="KW-0720">Serine protease</keyword>
<evidence type="ECO:0000313" key="26">
    <source>
        <dbReference type="Proteomes" id="UP000475862"/>
    </source>
</evidence>
<keyword evidence="10" id="KW-0732">Signal</keyword>
<dbReference type="GO" id="GO:0046872">
    <property type="term" value="F:metal ion binding"/>
    <property type="evidence" value="ECO:0007669"/>
    <property type="project" value="UniProtKB-KW"/>
</dbReference>
<evidence type="ECO:0000256" key="10">
    <source>
        <dbReference type="ARBA" id="ARBA00022729"/>
    </source>
</evidence>
<keyword evidence="14" id="KW-0851">Voltage-gated channel</keyword>